<evidence type="ECO:0008006" key="3">
    <source>
        <dbReference type="Google" id="ProtNLM"/>
    </source>
</evidence>
<dbReference type="Proteomes" id="UP001597180">
    <property type="component" value="Unassembled WGS sequence"/>
</dbReference>
<dbReference type="RefSeq" id="WP_345595068.1">
    <property type="nucleotide sequence ID" value="NZ_BAABJG010000055.1"/>
</dbReference>
<evidence type="ECO:0000313" key="2">
    <source>
        <dbReference type="Proteomes" id="UP001597180"/>
    </source>
</evidence>
<dbReference type="EMBL" id="JBHTLU010000012">
    <property type="protein sequence ID" value="MFD1219540.1"/>
    <property type="molecule type" value="Genomic_DNA"/>
</dbReference>
<name>A0ABW3UIW6_9BACL</name>
<evidence type="ECO:0000313" key="1">
    <source>
        <dbReference type="EMBL" id="MFD1219540.1"/>
    </source>
</evidence>
<accession>A0ABW3UIW6</accession>
<proteinExistence type="predicted"/>
<keyword evidence="2" id="KW-1185">Reference proteome</keyword>
<gene>
    <name evidence="1" type="ORF">ACFQ4B_05385</name>
</gene>
<sequence>MGAARRKRQHIRAVEYAEQCGISYSVAVRRIKLFEVIAQRYRTAIKCPECKKRGLVIDSTDYEYASNEYWVWCSECGYTCEITKKYEPLTAWYGFDIVRAISGERDKEFAEDWETFALKDTIEMEREIYGQI</sequence>
<comment type="caution">
    <text evidence="1">The sequence shown here is derived from an EMBL/GenBank/DDBJ whole genome shotgun (WGS) entry which is preliminary data.</text>
</comment>
<reference evidence="2" key="1">
    <citation type="journal article" date="2019" name="Int. J. Syst. Evol. Microbiol.">
        <title>The Global Catalogue of Microorganisms (GCM) 10K type strain sequencing project: providing services to taxonomists for standard genome sequencing and annotation.</title>
        <authorList>
            <consortium name="The Broad Institute Genomics Platform"/>
            <consortium name="The Broad Institute Genome Sequencing Center for Infectious Disease"/>
            <person name="Wu L."/>
            <person name="Ma J."/>
        </authorList>
    </citation>
    <scope>NUCLEOTIDE SEQUENCE [LARGE SCALE GENOMIC DNA]</scope>
    <source>
        <strain evidence="2">CCUG 53270</strain>
    </source>
</reference>
<organism evidence="1 2">
    <name type="scientific">Paenibacillus vulneris</name>
    <dbReference type="NCBI Taxonomy" id="1133364"/>
    <lineage>
        <taxon>Bacteria</taxon>
        <taxon>Bacillati</taxon>
        <taxon>Bacillota</taxon>
        <taxon>Bacilli</taxon>
        <taxon>Bacillales</taxon>
        <taxon>Paenibacillaceae</taxon>
        <taxon>Paenibacillus</taxon>
    </lineage>
</organism>
<protein>
    <recommendedName>
        <fullName evidence="3">Transposase</fullName>
    </recommendedName>
</protein>